<dbReference type="OrthoDB" id="8300194at2759"/>
<dbReference type="Proteomes" id="UP000240883">
    <property type="component" value="Unassembled WGS sequence"/>
</dbReference>
<name>A0A2T2PBQ5_CORCC</name>
<evidence type="ECO:0000313" key="3">
    <source>
        <dbReference type="Proteomes" id="UP000240883"/>
    </source>
</evidence>
<gene>
    <name evidence="2" type="ORF">BS50DRAFT_567834</name>
</gene>
<accession>A0A2T2PBQ5</accession>
<dbReference type="InterPro" id="IPR010730">
    <property type="entry name" value="HET"/>
</dbReference>
<dbReference type="AlphaFoldDB" id="A0A2T2PBQ5"/>
<keyword evidence="3" id="KW-1185">Reference proteome</keyword>
<evidence type="ECO:0000259" key="1">
    <source>
        <dbReference type="Pfam" id="PF06985"/>
    </source>
</evidence>
<reference evidence="2 3" key="1">
    <citation type="journal article" date="2018" name="Front. Microbiol.">
        <title>Genome-Wide Analysis of Corynespora cassiicola Leaf Fall Disease Putative Effectors.</title>
        <authorList>
            <person name="Lopez D."/>
            <person name="Ribeiro S."/>
            <person name="Label P."/>
            <person name="Fumanal B."/>
            <person name="Venisse J.S."/>
            <person name="Kohler A."/>
            <person name="de Oliveira R.R."/>
            <person name="Labutti K."/>
            <person name="Lipzen A."/>
            <person name="Lail K."/>
            <person name="Bauer D."/>
            <person name="Ohm R.A."/>
            <person name="Barry K.W."/>
            <person name="Spatafora J."/>
            <person name="Grigoriev I.V."/>
            <person name="Martin F.M."/>
            <person name="Pujade-Renaud V."/>
        </authorList>
    </citation>
    <scope>NUCLEOTIDE SEQUENCE [LARGE SCALE GENOMIC DNA]</scope>
    <source>
        <strain evidence="2 3">Philippines</strain>
    </source>
</reference>
<dbReference type="PANTHER" id="PTHR33112">
    <property type="entry name" value="DOMAIN PROTEIN, PUTATIVE-RELATED"/>
    <property type="match status" value="1"/>
</dbReference>
<dbReference type="STRING" id="1448308.A0A2T2PBQ5"/>
<organism evidence="2 3">
    <name type="scientific">Corynespora cassiicola Philippines</name>
    <dbReference type="NCBI Taxonomy" id="1448308"/>
    <lineage>
        <taxon>Eukaryota</taxon>
        <taxon>Fungi</taxon>
        <taxon>Dikarya</taxon>
        <taxon>Ascomycota</taxon>
        <taxon>Pezizomycotina</taxon>
        <taxon>Dothideomycetes</taxon>
        <taxon>Pleosporomycetidae</taxon>
        <taxon>Pleosporales</taxon>
        <taxon>Corynesporascaceae</taxon>
        <taxon>Corynespora</taxon>
    </lineage>
</organism>
<dbReference type="PANTHER" id="PTHR33112:SF16">
    <property type="entry name" value="HETEROKARYON INCOMPATIBILITY DOMAIN-CONTAINING PROTEIN"/>
    <property type="match status" value="1"/>
</dbReference>
<proteinExistence type="predicted"/>
<evidence type="ECO:0000313" key="2">
    <source>
        <dbReference type="EMBL" id="PSN75097.1"/>
    </source>
</evidence>
<protein>
    <submittedName>
        <fullName evidence="2">HET-domain-containing protein</fullName>
    </submittedName>
</protein>
<dbReference type="Pfam" id="PF06985">
    <property type="entry name" value="HET"/>
    <property type="match status" value="1"/>
</dbReference>
<feature type="domain" description="Heterokaryon incompatibility" evidence="1">
    <location>
        <begin position="78"/>
        <end position="253"/>
    </location>
</feature>
<sequence length="600" mass="68429">MEALVDLSASFGTTTAREWLLSCRNKHPKCNKEVLRYDKSLTTRDFLPRRLINVGPCNSRSPYLITTGDLGHDTRCPYLTLSHCWGDPTKITKSTSHNIERHHKQIEWSGLSTTFQDAIVITQLMGYEYLWIDSLCILQDVPDDFEEECPRMHIIYLFCDCMLAASDAAGGEGFLRWWDESYRATTAFDNYKRKGYEEAVSMSEENYNAAIAPNSDFDPVLAKEMRLDAGIMFNPWAKALLGPLNTRGWALQEKQLAPRILHYTNSGLLWECRTSIGAGDTPRLSNRHLAHGLLPSGRIRDTNKYITSSGDMFRIMDRMPTAEVDKEEILMQWLYVVESFSARTLSFEKDKLPALSGIASLIADRIGAKTTNPENSYLAGVWSTNISQELLWYTIPPDVNTSLSETDGYITDVPTWSWASSKFPIIFRTSGDYDPFHNPFSRTWVRKRDKNDTHPDFSFIGTDVQPATSNLFGIPQGKQLIIRGQCMKSIRIQLKRTKSNPEGTLVDLEGNLRLCFDAGKIQDFDTETWNLIVYRYLALAISYESGTWGLVLRHSNSELDWERVGLFCYEGAEERFDEELEFKFSALPTWRGSLETITLI</sequence>
<dbReference type="EMBL" id="KZ678128">
    <property type="protein sequence ID" value="PSN75097.1"/>
    <property type="molecule type" value="Genomic_DNA"/>
</dbReference>